<evidence type="ECO:0000313" key="1">
    <source>
        <dbReference type="EMBL" id="SBS73233.1"/>
    </source>
</evidence>
<dbReference type="AlphaFoldDB" id="A0A1Y5P3J5"/>
<protein>
    <submittedName>
        <fullName evidence="1">Uncharacterized protein</fullName>
    </submittedName>
</protein>
<sequence length="196" mass="21402">MTPAIAECAGLWRRTFLIEADGSRDTGTNVVWLQGLSLFVDVRGPGEGFAGQLDQRLDVFEWTRLVDLQPPGLPDAGRMSWADDILVEVGVHADYTEHWQREPGPVEPCWGLLVSAPDDAAGVLLRVGERFGWANQRAGTVDVSLGEVTESTWRITVSADSSRVGTIVSPRLTSGQLRVDDDIAWEIKESEGSVTL</sequence>
<gene>
    <name evidence="1" type="ORF">MHPYR_160065</name>
</gene>
<proteinExistence type="predicted"/>
<reference evidence="1" key="1">
    <citation type="submission" date="2016-03" db="EMBL/GenBank/DDBJ databases">
        <authorList>
            <person name="Ploux O."/>
        </authorList>
    </citation>
    <scope>NUCLEOTIDE SEQUENCE</scope>
    <source>
        <strain evidence="1">UC10</strain>
    </source>
</reference>
<accession>A0A1Y5P3J5</accession>
<organism evidence="1">
    <name type="scientific">uncultured Mycobacterium sp</name>
    <dbReference type="NCBI Taxonomy" id="171292"/>
    <lineage>
        <taxon>Bacteria</taxon>
        <taxon>Bacillati</taxon>
        <taxon>Actinomycetota</taxon>
        <taxon>Actinomycetes</taxon>
        <taxon>Mycobacteriales</taxon>
        <taxon>Mycobacteriaceae</taxon>
        <taxon>Mycobacterium</taxon>
        <taxon>environmental samples</taxon>
    </lineage>
</organism>
<name>A0A1Y5P3J5_9MYCO</name>
<dbReference type="EMBL" id="FLQS01000008">
    <property type="protein sequence ID" value="SBS73233.1"/>
    <property type="molecule type" value="Genomic_DNA"/>
</dbReference>